<dbReference type="AlphaFoldDB" id="A0A8T1W6X1"/>
<protein>
    <submittedName>
        <fullName evidence="1">Uncharacterized protein</fullName>
    </submittedName>
</protein>
<reference evidence="1" key="1">
    <citation type="submission" date="2021-02" db="EMBL/GenBank/DDBJ databases">
        <authorList>
            <person name="Palmer J.M."/>
        </authorList>
    </citation>
    <scope>NUCLEOTIDE SEQUENCE</scope>
    <source>
        <strain evidence="1">SCRP734</strain>
    </source>
</reference>
<comment type="caution">
    <text evidence="1">The sequence shown here is derived from an EMBL/GenBank/DDBJ whole genome shotgun (WGS) entry which is preliminary data.</text>
</comment>
<name>A0A8T1W6X1_9STRA</name>
<sequence length="646" mass="72133">MELMYLFMELDELLEGVHKVFCEVKQEKRTMVEATVVVKLALDTASALTAILQLRYPSLRSAQNMYNIVRNSSPKSFRQKILQLHERIMNELSDSYENRDGAAKYVPGTFLIELLGVGMTLDAFSVYVPADYTQSIFFPPGVFGEAYGEDRTPTCVLIPDTNNDKVFLVQQLPLLYNALADRNLAAKIGSNLAPLGPFMAIMDKFFKTREVSLPVAFACICWMKSVAALQGGRGLGRNISLTFKHSKDLLEIIEDAVENKKALLPYNKANSLLERCAGEIKHFAPLYHIARVNPLFAGLTMLNHHLQFLHIANEVIWRNVKISSFWPPIQRAKVFTPSRSAAVHGAYNRTYLLSSNLRVNLIDAVYRGEDLPAPSEAYKKRKAFHVSDVSQIFRLVKLNDKSVLRGGSWTKMLDDVANVCTKELFDTRVLSRDLLELNEDLTDMFPELIKVLGQKEYFQEIMANSVAGESRQQWVSRALEESVMKMVMPLLDALQSDGSIDITAIPGAMPTAVALDALFAQELCSEVADVIKARFAAPSDVCEQKYFTFPVQPDFVSQEYGGQEAGRRGNTYEQIFEDLMELLRESDGPLSGSNLSYLKSELKKDPNLLGLISSDPEPGADKMYGDLCSLLHQAAAGPAHDAELVD</sequence>
<organism evidence="1 2">
    <name type="scientific">Phytophthora pseudosyringae</name>
    <dbReference type="NCBI Taxonomy" id="221518"/>
    <lineage>
        <taxon>Eukaryota</taxon>
        <taxon>Sar</taxon>
        <taxon>Stramenopiles</taxon>
        <taxon>Oomycota</taxon>
        <taxon>Peronosporomycetes</taxon>
        <taxon>Peronosporales</taxon>
        <taxon>Peronosporaceae</taxon>
        <taxon>Phytophthora</taxon>
    </lineage>
</organism>
<evidence type="ECO:0000313" key="2">
    <source>
        <dbReference type="Proteomes" id="UP000694044"/>
    </source>
</evidence>
<evidence type="ECO:0000313" key="1">
    <source>
        <dbReference type="EMBL" id="KAG7389105.1"/>
    </source>
</evidence>
<dbReference type="Proteomes" id="UP000694044">
    <property type="component" value="Unassembled WGS sequence"/>
</dbReference>
<proteinExistence type="predicted"/>
<keyword evidence="2" id="KW-1185">Reference proteome</keyword>
<dbReference type="OrthoDB" id="103088at2759"/>
<gene>
    <name evidence="1" type="ORF">PHYPSEUDO_011083</name>
</gene>
<dbReference type="EMBL" id="JAGDFM010000049">
    <property type="protein sequence ID" value="KAG7389105.1"/>
    <property type="molecule type" value="Genomic_DNA"/>
</dbReference>
<accession>A0A8T1W6X1</accession>